<dbReference type="Proteomes" id="UP000619761">
    <property type="component" value="Unassembled WGS sequence"/>
</dbReference>
<dbReference type="InterPro" id="IPR045630">
    <property type="entry name" value="DUF6316"/>
</dbReference>
<dbReference type="EMBL" id="BMYZ01000005">
    <property type="protein sequence ID" value="GGY88320.1"/>
    <property type="molecule type" value="Genomic_DNA"/>
</dbReference>
<protein>
    <recommendedName>
        <fullName evidence="1">DUF6316 domain-containing protein</fullName>
    </recommendedName>
</protein>
<evidence type="ECO:0000259" key="1">
    <source>
        <dbReference type="Pfam" id="PF19837"/>
    </source>
</evidence>
<keyword evidence="3" id="KW-1185">Reference proteome</keyword>
<dbReference type="Pfam" id="PF19837">
    <property type="entry name" value="DUF6316"/>
    <property type="match status" value="1"/>
</dbReference>
<name>A0ABQ3BAK8_9GAMM</name>
<feature type="domain" description="DUF6316" evidence="1">
    <location>
        <begin position="6"/>
        <end position="55"/>
    </location>
</feature>
<evidence type="ECO:0000313" key="3">
    <source>
        <dbReference type="Proteomes" id="UP000619761"/>
    </source>
</evidence>
<gene>
    <name evidence="2" type="ORF">GCM10011613_36710</name>
</gene>
<dbReference type="RefSeq" id="WP_189421341.1">
    <property type="nucleotide sequence ID" value="NZ_BMYZ01000005.1"/>
</dbReference>
<organism evidence="2 3">
    <name type="scientific">Cellvibrio zantedeschiae</name>
    <dbReference type="NCBI Taxonomy" id="1237077"/>
    <lineage>
        <taxon>Bacteria</taxon>
        <taxon>Pseudomonadati</taxon>
        <taxon>Pseudomonadota</taxon>
        <taxon>Gammaproteobacteria</taxon>
        <taxon>Cellvibrionales</taxon>
        <taxon>Cellvibrionaceae</taxon>
        <taxon>Cellvibrio</taxon>
    </lineage>
</organism>
<reference evidence="3" key="1">
    <citation type="journal article" date="2019" name="Int. J. Syst. Evol. Microbiol.">
        <title>The Global Catalogue of Microorganisms (GCM) 10K type strain sequencing project: providing services to taxonomists for standard genome sequencing and annotation.</title>
        <authorList>
            <consortium name="The Broad Institute Genomics Platform"/>
            <consortium name="The Broad Institute Genome Sequencing Center for Infectious Disease"/>
            <person name="Wu L."/>
            <person name="Ma J."/>
        </authorList>
    </citation>
    <scope>NUCLEOTIDE SEQUENCE [LARGE SCALE GENOMIC DNA]</scope>
    <source>
        <strain evidence="3">KCTC 32239</strain>
    </source>
</reference>
<accession>A0ABQ3BAK8</accession>
<evidence type="ECO:0000313" key="2">
    <source>
        <dbReference type="EMBL" id="GGY88320.1"/>
    </source>
</evidence>
<proteinExistence type="predicted"/>
<comment type="caution">
    <text evidence="2">The sequence shown here is derived from an EMBL/GenBank/DDBJ whole genome shotgun (WGS) entry which is preliminary data.</text>
</comment>
<sequence>MATFNRAGEEGSVPNRSGRFLQKDSYWYYTTREGVDIGPFDTRADAEVGVGEFIDFICASEPKVLDVLKQYRAA</sequence>